<evidence type="ECO:0000256" key="1">
    <source>
        <dbReference type="SAM" id="MobiDB-lite"/>
    </source>
</evidence>
<keyword evidence="3" id="KW-1185">Reference proteome</keyword>
<dbReference type="InterPro" id="IPR011992">
    <property type="entry name" value="EF-hand-dom_pair"/>
</dbReference>
<dbReference type="SUPFAM" id="SSF47473">
    <property type="entry name" value="EF-hand"/>
    <property type="match status" value="1"/>
</dbReference>
<sequence>MYLPTVEEQSLGNHPNRLVLLALQWNLNLSLWIKPVKKQNDSEISRKIFLIGPNQWHQKFLSSGIITVDYVKSKDNVSDPLTKGLSREGVEKTSKEMGLRPRTSQHGDSETVFRNNTLIHEMMDVSGDGGIDIDEFDSLHQTIMDEHGEEEEDIREVFNMFNQNGYEFLCESCSCFVRTIDQGCRQMIKKNGH</sequence>
<feature type="region of interest" description="Disordered" evidence="1">
    <location>
        <begin position="80"/>
        <end position="108"/>
    </location>
</feature>
<reference evidence="2 3" key="1">
    <citation type="journal article" date="2014" name="Nat. Genet.">
        <title>Genome sequence of the hot pepper provides insights into the evolution of pungency in Capsicum species.</title>
        <authorList>
            <person name="Kim S."/>
            <person name="Park M."/>
            <person name="Yeom S.I."/>
            <person name="Kim Y.M."/>
            <person name="Lee J.M."/>
            <person name="Lee H.A."/>
            <person name="Seo E."/>
            <person name="Choi J."/>
            <person name="Cheong K."/>
            <person name="Kim K.T."/>
            <person name="Jung K."/>
            <person name="Lee G.W."/>
            <person name="Oh S.K."/>
            <person name="Bae C."/>
            <person name="Kim S.B."/>
            <person name="Lee H.Y."/>
            <person name="Kim S.Y."/>
            <person name="Kim M.S."/>
            <person name="Kang B.C."/>
            <person name="Jo Y.D."/>
            <person name="Yang H.B."/>
            <person name="Jeong H.J."/>
            <person name="Kang W.H."/>
            <person name="Kwon J.K."/>
            <person name="Shin C."/>
            <person name="Lim J.Y."/>
            <person name="Park J.H."/>
            <person name="Huh J.H."/>
            <person name="Kim J.S."/>
            <person name="Kim B.D."/>
            <person name="Cohen O."/>
            <person name="Paran I."/>
            <person name="Suh M.C."/>
            <person name="Lee S.B."/>
            <person name="Kim Y.K."/>
            <person name="Shin Y."/>
            <person name="Noh S.J."/>
            <person name="Park J."/>
            <person name="Seo Y.S."/>
            <person name="Kwon S.Y."/>
            <person name="Kim H.A."/>
            <person name="Park J.M."/>
            <person name="Kim H.J."/>
            <person name="Choi S.B."/>
            <person name="Bosland P.W."/>
            <person name="Reeves G."/>
            <person name="Jo S.H."/>
            <person name="Lee B.W."/>
            <person name="Cho H.T."/>
            <person name="Choi H.S."/>
            <person name="Lee M.S."/>
            <person name="Yu Y."/>
            <person name="Do Choi Y."/>
            <person name="Park B.S."/>
            <person name="van Deynze A."/>
            <person name="Ashrafi H."/>
            <person name="Hill T."/>
            <person name="Kim W.T."/>
            <person name="Pai H.S."/>
            <person name="Ahn H.K."/>
            <person name="Yeam I."/>
            <person name="Giovannoni J.J."/>
            <person name="Rose J.K."/>
            <person name="Sorensen I."/>
            <person name="Lee S.J."/>
            <person name="Kim R.W."/>
            <person name="Choi I.Y."/>
            <person name="Choi B.S."/>
            <person name="Lim J.S."/>
            <person name="Lee Y.H."/>
            <person name="Choi D."/>
        </authorList>
    </citation>
    <scope>NUCLEOTIDE SEQUENCE [LARGE SCALE GENOMIC DNA]</scope>
    <source>
        <strain evidence="3">cv. CM334</strain>
    </source>
</reference>
<evidence type="ECO:0008006" key="4">
    <source>
        <dbReference type="Google" id="ProtNLM"/>
    </source>
</evidence>
<dbReference type="EMBL" id="AYRZ02000012">
    <property type="protein sequence ID" value="PHT65045.1"/>
    <property type="molecule type" value="Genomic_DNA"/>
</dbReference>
<gene>
    <name evidence="2" type="ORF">T459_29470</name>
</gene>
<accession>A0A2G2Y5L7</accession>
<protein>
    <recommendedName>
        <fullName evidence="4">EF-hand domain-containing protein</fullName>
    </recommendedName>
</protein>
<dbReference type="STRING" id="4072.A0A2G2Y5L7"/>
<organism evidence="2 3">
    <name type="scientific">Capsicum annuum</name>
    <name type="common">Capsicum pepper</name>
    <dbReference type="NCBI Taxonomy" id="4072"/>
    <lineage>
        <taxon>Eukaryota</taxon>
        <taxon>Viridiplantae</taxon>
        <taxon>Streptophyta</taxon>
        <taxon>Embryophyta</taxon>
        <taxon>Tracheophyta</taxon>
        <taxon>Spermatophyta</taxon>
        <taxon>Magnoliopsida</taxon>
        <taxon>eudicotyledons</taxon>
        <taxon>Gunneridae</taxon>
        <taxon>Pentapetalae</taxon>
        <taxon>asterids</taxon>
        <taxon>lamiids</taxon>
        <taxon>Solanales</taxon>
        <taxon>Solanaceae</taxon>
        <taxon>Solanoideae</taxon>
        <taxon>Capsiceae</taxon>
        <taxon>Capsicum</taxon>
    </lineage>
</organism>
<name>A0A2G2Y5L7_CAPAN</name>
<dbReference type="Gene3D" id="1.10.238.10">
    <property type="entry name" value="EF-hand"/>
    <property type="match status" value="1"/>
</dbReference>
<reference evidence="2 3" key="2">
    <citation type="journal article" date="2017" name="Genome Biol.">
        <title>New reference genome sequences of hot pepper reveal the massive evolution of plant disease-resistance genes by retroduplication.</title>
        <authorList>
            <person name="Kim S."/>
            <person name="Park J."/>
            <person name="Yeom S.I."/>
            <person name="Kim Y.M."/>
            <person name="Seo E."/>
            <person name="Kim K.T."/>
            <person name="Kim M.S."/>
            <person name="Lee J.M."/>
            <person name="Cheong K."/>
            <person name="Shin H.S."/>
            <person name="Kim S.B."/>
            <person name="Han K."/>
            <person name="Lee J."/>
            <person name="Park M."/>
            <person name="Lee H.A."/>
            <person name="Lee H.Y."/>
            <person name="Lee Y."/>
            <person name="Oh S."/>
            <person name="Lee J.H."/>
            <person name="Choi E."/>
            <person name="Choi E."/>
            <person name="Lee S.E."/>
            <person name="Jeon J."/>
            <person name="Kim H."/>
            <person name="Choi G."/>
            <person name="Song H."/>
            <person name="Lee J."/>
            <person name="Lee S.C."/>
            <person name="Kwon J.K."/>
            <person name="Lee H.Y."/>
            <person name="Koo N."/>
            <person name="Hong Y."/>
            <person name="Kim R.W."/>
            <person name="Kang W.H."/>
            <person name="Huh J.H."/>
            <person name="Kang B.C."/>
            <person name="Yang T.J."/>
            <person name="Lee Y.H."/>
            <person name="Bennetzen J.L."/>
            <person name="Choi D."/>
        </authorList>
    </citation>
    <scope>NUCLEOTIDE SEQUENCE [LARGE SCALE GENOMIC DNA]</scope>
    <source>
        <strain evidence="3">cv. CM334</strain>
    </source>
</reference>
<comment type="caution">
    <text evidence="2">The sequence shown here is derived from an EMBL/GenBank/DDBJ whole genome shotgun (WGS) entry which is preliminary data.</text>
</comment>
<evidence type="ECO:0000313" key="3">
    <source>
        <dbReference type="Proteomes" id="UP000222542"/>
    </source>
</evidence>
<dbReference type="Gramene" id="PHT65045">
    <property type="protein sequence ID" value="PHT65045"/>
    <property type="gene ID" value="T459_29470"/>
</dbReference>
<feature type="compositionally biased region" description="Basic and acidic residues" evidence="1">
    <location>
        <begin position="85"/>
        <end position="108"/>
    </location>
</feature>
<dbReference type="Proteomes" id="UP000222542">
    <property type="component" value="Unassembled WGS sequence"/>
</dbReference>
<evidence type="ECO:0000313" key="2">
    <source>
        <dbReference type="EMBL" id="PHT65045.1"/>
    </source>
</evidence>
<dbReference type="AlphaFoldDB" id="A0A2G2Y5L7"/>
<proteinExistence type="predicted"/>